<feature type="transmembrane region" description="Helical" evidence="1">
    <location>
        <begin position="14"/>
        <end position="37"/>
    </location>
</feature>
<dbReference type="AlphaFoldDB" id="A0A126SXW5"/>
<evidence type="ECO:0000313" key="2">
    <source>
        <dbReference type="EMBL" id="AMK59151.1"/>
    </source>
</evidence>
<keyword evidence="1" id="KW-0812">Transmembrane</keyword>
<keyword evidence="1" id="KW-1133">Transmembrane helix</keyword>
<organism evidence="2">
    <name type="scientific">uncultured bacterium UPO42</name>
    <dbReference type="NCBI Taxonomy" id="1776967"/>
    <lineage>
        <taxon>Bacteria</taxon>
        <taxon>environmental samples</taxon>
    </lineage>
</organism>
<accession>A0A126SXW5</accession>
<dbReference type="InterPro" id="IPR045584">
    <property type="entry name" value="Pilin-like"/>
</dbReference>
<dbReference type="InterPro" id="IPR012902">
    <property type="entry name" value="N_methyl_site"/>
</dbReference>
<dbReference type="PANTHER" id="PTHR30093:SF7">
    <property type="entry name" value="MSHA MAJOR PILIN SUBUNIT MSHA"/>
    <property type="match status" value="1"/>
</dbReference>
<keyword evidence="1" id="KW-0472">Membrane</keyword>
<dbReference type="PROSITE" id="PS00409">
    <property type="entry name" value="PROKAR_NTER_METHYL"/>
    <property type="match status" value="1"/>
</dbReference>
<sequence length="199" mass="19610">MFLSKGLIVMRRKAAGFTLIELVVVITILGILAAVALPRFTNLQRDARIAKLNAARGAVAAAAAMVHGTALARGGVADAIACPANFGPGGAIANNTTTLCTESGRVRILNTYPTATLDGIVSAAGLTSVFPATAAALTAEQMSTTGGGAGAGAVITIRVNGGGNPANCFFTYTAPALPGQAALIGAVTPPSANGDTTGC</sequence>
<protein>
    <submittedName>
        <fullName evidence="2">Type II secretory pathway, pseudopilin PulG</fullName>
    </submittedName>
</protein>
<dbReference type="PANTHER" id="PTHR30093">
    <property type="entry name" value="GENERAL SECRETION PATHWAY PROTEIN G"/>
    <property type="match status" value="1"/>
</dbReference>
<dbReference type="SUPFAM" id="SSF54523">
    <property type="entry name" value="Pili subunits"/>
    <property type="match status" value="1"/>
</dbReference>
<evidence type="ECO:0000256" key="1">
    <source>
        <dbReference type="SAM" id="Phobius"/>
    </source>
</evidence>
<name>A0A126SXW5_9BACT</name>
<dbReference type="EMBL" id="KU144970">
    <property type="protein sequence ID" value="AMK59151.1"/>
    <property type="molecule type" value="Genomic_DNA"/>
</dbReference>
<dbReference type="Pfam" id="PF07963">
    <property type="entry name" value="N_methyl"/>
    <property type="match status" value="1"/>
</dbReference>
<dbReference type="Gene3D" id="3.30.700.10">
    <property type="entry name" value="Glycoprotein, Type 4 Pilin"/>
    <property type="match status" value="1"/>
</dbReference>
<proteinExistence type="predicted"/>
<reference evidence="2" key="1">
    <citation type="journal article" date="2016" name="Appl. Environ. Microbiol.">
        <title>Functional Metagenomics of a Biostimulated Petroleum-Contaminated Soil Reveals an Extraordinary Diversity of Extradiol Dioxygenases.</title>
        <authorList>
            <person name="Terron-Gonzalez L."/>
            <person name="Martin-Cabello G."/>
            <person name="Ferrer M."/>
            <person name="Santero E."/>
        </authorList>
    </citation>
    <scope>NUCLEOTIDE SEQUENCE</scope>
</reference>
<dbReference type="NCBIfam" id="TIGR02532">
    <property type="entry name" value="IV_pilin_GFxxxE"/>
    <property type="match status" value="1"/>
</dbReference>